<dbReference type="Proteomes" id="UP000032141">
    <property type="component" value="Chromosome C5"/>
</dbReference>
<reference evidence="1" key="2">
    <citation type="submission" date="2015-03" db="UniProtKB">
        <authorList>
            <consortium name="EnsemblPlants"/>
        </authorList>
    </citation>
    <scope>IDENTIFICATION</scope>
</reference>
<evidence type="ECO:0000313" key="2">
    <source>
        <dbReference type="Proteomes" id="UP000032141"/>
    </source>
</evidence>
<keyword evidence="2" id="KW-1185">Reference proteome</keyword>
<proteinExistence type="predicted"/>
<protein>
    <submittedName>
        <fullName evidence="1">Uncharacterized protein</fullName>
    </submittedName>
</protein>
<dbReference type="PANTHER" id="PTHR47150:SF5">
    <property type="entry name" value="OS07G0546750 PROTEIN"/>
    <property type="match status" value="1"/>
</dbReference>
<reference evidence="1 2" key="1">
    <citation type="journal article" date="2014" name="Genome Biol.">
        <title>Transcriptome and methylome profiling reveals relics of genome dominance in the mesopolyploid Brassica oleracea.</title>
        <authorList>
            <person name="Parkin I.A."/>
            <person name="Koh C."/>
            <person name="Tang H."/>
            <person name="Robinson S.J."/>
            <person name="Kagale S."/>
            <person name="Clarke W.E."/>
            <person name="Town C.D."/>
            <person name="Nixon J."/>
            <person name="Krishnakumar V."/>
            <person name="Bidwell S.L."/>
            <person name="Denoeud F."/>
            <person name="Belcram H."/>
            <person name="Links M.G."/>
            <person name="Just J."/>
            <person name="Clarke C."/>
            <person name="Bender T."/>
            <person name="Huebert T."/>
            <person name="Mason A.S."/>
            <person name="Pires J.C."/>
            <person name="Barker G."/>
            <person name="Moore J."/>
            <person name="Walley P.G."/>
            <person name="Manoli S."/>
            <person name="Batley J."/>
            <person name="Edwards D."/>
            <person name="Nelson M.N."/>
            <person name="Wang X."/>
            <person name="Paterson A.H."/>
            <person name="King G."/>
            <person name="Bancroft I."/>
            <person name="Chalhoub B."/>
            <person name="Sharpe A.G."/>
        </authorList>
    </citation>
    <scope>NUCLEOTIDE SEQUENCE</scope>
    <source>
        <strain evidence="1 2">cv. TO1000</strain>
    </source>
</reference>
<dbReference type="EnsemblPlants" id="Bo5g036330.1">
    <property type="protein sequence ID" value="Bo5g036330.1"/>
    <property type="gene ID" value="Bo5g036330"/>
</dbReference>
<dbReference type="AlphaFoldDB" id="A0A0D3CCC8"/>
<evidence type="ECO:0000313" key="1">
    <source>
        <dbReference type="EnsemblPlants" id="Bo5g036330.1"/>
    </source>
</evidence>
<name>A0A0D3CCC8_BRAOL</name>
<sequence>MLGLFPLQKCTAAIRVLAYGSAADAVDEYLRLCATITRSCLENFVDGIISLFSDEYLRRLISCIFLLFYPFTHVHFDHIDYDLAVFRLHFEYMSLYQHLTGATSPERHHQVALISLSDRPYQSDREESLAF</sequence>
<dbReference type="Gramene" id="Bo5g036330.1">
    <property type="protein sequence ID" value="Bo5g036330.1"/>
    <property type="gene ID" value="Bo5g036330"/>
</dbReference>
<dbReference type="HOGENOM" id="CLU_1930458_0_0_1"/>
<accession>A0A0D3CCC8</accession>
<dbReference type="PANTHER" id="PTHR47150">
    <property type="entry name" value="OS12G0169200 PROTEIN"/>
    <property type="match status" value="1"/>
</dbReference>
<organism evidence="1 2">
    <name type="scientific">Brassica oleracea var. oleracea</name>
    <dbReference type="NCBI Taxonomy" id="109376"/>
    <lineage>
        <taxon>Eukaryota</taxon>
        <taxon>Viridiplantae</taxon>
        <taxon>Streptophyta</taxon>
        <taxon>Embryophyta</taxon>
        <taxon>Tracheophyta</taxon>
        <taxon>Spermatophyta</taxon>
        <taxon>Magnoliopsida</taxon>
        <taxon>eudicotyledons</taxon>
        <taxon>Gunneridae</taxon>
        <taxon>Pentapetalae</taxon>
        <taxon>rosids</taxon>
        <taxon>malvids</taxon>
        <taxon>Brassicales</taxon>
        <taxon>Brassicaceae</taxon>
        <taxon>Brassiceae</taxon>
        <taxon>Brassica</taxon>
    </lineage>
</organism>